<gene>
    <name evidence="38" type="primary">flt4</name>
</gene>
<evidence type="ECO:0000259" key="36">
    <source>
        <dbReference type="PROSITE" id="PS50835"/>
    </source>
</evidence>
<dbReference type="FunFam" id="2.60.40.10:FF:000247">
    <property type="entry name" value="Vascular endothelial growth factor receptor 3"/>
    <property type="match status" value="1"/>
</dbReference>
<feature type="compositionally biased region" description="Low complexity" evidence="33">
    <location>
        <begin position="1342"/>
        <end position="1356"/>
    </location>
</feature>
<feature type="region of interest" description="Disordered" evidence="33">
    <location>
        <begin position="1219"/>
        <end position="1246"/>
    </location>
</feature>
<dbReference type="PANTHER" id="PTHR24416:SF49">
    <property type="entry name" value="VASCULAR ENDOTHELIAL GROWTH FACTOR RECEPTOR 3"/>
    <property type="match status" value="1"/>
</dbReference>
<evidence type="ECO:0000256" key="30">
    <source>
        <dbReference type="PIRSR" id="PIRSR000615-3"/>
    </source>
</evidence>
<keyword evidence="14" id="KW-0677">Repeat</keyword>
<comment type="catalytic activity">
    <reaction evidence="27">
        <text>L-tyrosyl-[protein] + ATP = O-phospho-L-tyrosyl-[protein] + ADP + H(+)</text>
        <dbReference type="Rhea" id="RHEA:10596"/>
        <dbReference type="Rhea" id="RHEA-COMP:10136"/>
        <dbReference type="Rhea" id="RHEA-COMP:20101"/>
        <dbReference type="ChEBI" id="CHEBI:15378"/>
        <dbReference type="ChEBI" id="CHEBI:30616"/>
        <dbReference type="ChEBI" id="CHEBI:46858"/>
        <dbReference type="ChEBI" id="CHEBI:61978"/>
        <dbReference type="ChEBI" id="CHEBI:456216"/>
        <dbReference type="EC" id="2.7.10.1"/>
    </reaction>
</comment>
<dbReference type="InterPro" id="IPR041348">
    <property type="entry name" value="VEGFR-2_TMD"/>
</dbReference>
<dbReference type="InterPro" id="IPR003599">
    <property type="entry name" value="Ig_sub"/>
</dbReference>
<sequence length="1402" mass="157486">MKTDLTFFCRTWIGIAYASALVIGFSMPPPILDSSTDDLVIPVHTTLSITCRGQRTLTWTWPDQTLIGQELTDRQAQLLTTRAPEQKVVFVSECPGQPGRPYCKRLVLDKAQGKDTGYYRCSYKDVKAVIDGTTAVSIYVFVRDPEQPFLRRRVENQGQLNDLETILITRLSTHVTVPCLVTVPDLNVTLHTYPTPLDNNGMTWDNKRGWSIPRQIIDSAPMLIGVSCLAMLEGKPHQSASYLIHTTGSQVYDVKLFPEDPVELIVGEALTLNCTALVEFDTGVNFQWSYPGKETNRWVETKPLREALSHATEAVSILTVHSVNVTDTGLYSCNVTSIDSEKTQQTQVIVHERPFINLDYRSGSVVEVTAGQKSFKIQVNVSAFPTPETQWYKDGKLINHRPEFKMKRIRMHHNHALEIKDVCQEDSGVYTVVLKNRAAALERRLNVTLVVNVPPQIHEKEAADPSSPYPSGSSQTLTCTAYGLPAPSVSWQWRAWGPCVLNSTQSRLVRRDRKGRSDRITDCQNWQSINSENSMNEIEAIETSVEVVDGRQKIVSRLQIRNASVSVMYKCTAENKVGKDERLIYFYVTTIPEGFSVDVQPSTTPLEQEMVSLCCTADNYTYEQLQWYRLDPQALQDKQGRPQELDCRSVHLFADALQGQLFFQEHSNSWVLDFTFQSIQLQDEGLYVCEAQSRRNGEKQCLLRYISVKALEPPRYKQTLTNQTVNVTESLRMQCDVEGSPVPRLSWFKDSQPLHQMSGIQLQDSNRTLSIQRVREEDAGLYTCTACNQRGCVHSSAAVRVIGSSDKANVEIVILIGTGVIAVFFWALLILIFCNVKRVNPADIKTGYLSIIMDPGEVPLDEQCEYLPYDSSQWEVSRDRLRLGKVLGHGAFGKVIEASIYGISKSNSLDTVAVKMLKDGATASEHKALMSELKILIHIGNHLNVVNLLGACTKPNGPLMVIVEYCKYGNLSNFLRAKREFFLPYRDRSPKTQSQVRRMIEAGQMDQRARQPPSPATPPLSNPQSPLSNPSNQNPAVEKMEDLWKTPLTIEDLICYSFQVARGMEFLASRKCIHRDLAARNILLSENNVVKICDFGLARDIYKDPDYVRKGNARLPLKWMAPESIFDKVYTSQSDVWSFGVLLWEIFSLGASPYPGVQIDEDFCKRLKDGVRMRAPETASPEIYGIMLACWQGEPKERPTFPALVQILGDLLQDNGLPDGKDYIPLNHSQNSEDDGFSQASSRPPSEEELRLACNTLPTRYYNCVPLAGCVFVGPSKMCQPRVKTFEEFPLEKHPQKAPQDNQTDSGMVLASEEFERIEHNHRGAVLKSRMGSSSSTEPLTASHNSPGQSSSSAGSSRHRPNFFSQLSGQTFYNNEYGHLSEEGFCDFYFSADTSRLASSNV</sequence>
<dbReference type="EC" id="2.7.10.1" evidence="4"/>
<feature type="binding site" evidence="29">
    <location>
        <begin position="888"/>
        <end position="895"/>
    </location>
    <ligand>
        <name>ATP</name>
        <dbReference type="ChEBI" id="CHEBI:30616"/>
    </ligand>
</feature>
<dbReference type="Pfam" id="PF00047">
    <property type="entry name" value="ig"/>
    <property type="match status" value="1"/>
</dbReference>
<evidence type="ECO:0000256" key="11">
    <source>
        <dbReference type="ARBA" id="ARBA00022679"/>
    </source>
</evidence>
<dbReference type="FunFam" id="3.30.200.20:FF:000041">
    <property type="entry name" value="Vascular endothelial growth factor receptor 2"/>
    <property type="match status" value="1"/>
</dbReference>
<evidence type="ECO:0000256" key="25">
    <source>
        <dbReference type="ARBA" id="ARBA00023242"/>
    </source>
</evidence>
<evidence type="ECO:0000256" key="16">
    <source>
        <dbReference type="ARBA" id="ARBA00022777"/>
    </source>
</evidence>
<dbReference type="InParanoid" id="A0A6P7J4J2"/>
<dbReference type="CTD" id="2324"/>
<evidence type="ECO:0000256" key="20">
    <source>
        <dbReference type="ARBA" id="ARBA00023136"/>
    </source>
</evidence>
<keyword evidence="25" id="KW-0539">Nucleus</keyword>
<keyword evidence="9" id="KW-0597">Phosphoprotein</keyword>
<dbReference type="InterPro" id="IPR001245">
    <property type="entry name" value="Ser-Thr/Tyr_kinase_cat_dom"/>
</dbReference>
<feature type="compositionally biased region" description="Low complexity" evidence="33">
    <location>
        <begin position="1022"/>
        <end position="1035"/>
    </location>
</feature>
<dbReference type="Gene3D" id="1.10.510.10">
    <property type="entry name" value="Transferase(Phosphotransferase) domain 1"/>
    <property type="match status" value="1"/>
</dbReference>
<dbReference type="GO" id="GO:0030335">
    <property type="term" value="P:positive regulation of cell migration"/>
    <property type="evidence" value="ECO:0007669"/>
    <property type="project" value="TreeGrafter"/>
</dbReference>
<name>A0A6P7J4J2_9TELE</name>
<keyword evidence="7" id="KW-1003">Cell membrane</keyword>
<keyword evidence="18 29" id="KW-0067">ATP-binding</keyword>
<dbReference type="PROSITE" id="PS00107">
    <property type="entry name" value="PROTEIN_KINASE_ATP"/>
    <property type="match status" value="1"/>
</dbReference>
<evidence type="ECO:0000256" key="6">
    <source>
        <dbReference type="ARBA" id="ARBA00022473"/>
    </source>
</evidence>
<dbReference type="PROSITE" id="PS00240">
    <property type="entry name" value="RECEPTOR_TYR_KIN_III"/>
    <property type="match status" value="1"/>
</dbReference>
<keyword evidence="15 29" id="KW-0547">Nucleotide-binding</keyword>
<dbReference type="InterPro" id="IPR013098">
    <property type="entry name" value="Ig_I-set"/>
</dbReference>
<dbReference type="FunFam" id="2.60.40.10:FF:000143">
    <property type="entry name" value="Vascular endothelial growth factor receptor 3"/>
    <property type="match status" value="1"/>
</dbReference>
<dbReference type="GeneID" id="114442270"/>
<dbReference type="GO" id="GO:0005737">
    <property type="term" value="C:cytoplasm"/>
    <property type="evidence" value="ECO:0007669"/>
    <property type="project" value="UniProtKB-SubCell"/>
</dbReference>
<evidence type="ECO:0000256" key="27">
    <source>
        <dbReference type="ARBA" id="ARBA00051243"/>
    </source>
</evidence>
<reference evidence="38" key="1">
    <citation type="submission" date="2025-08" db="UniProtKB">
        <authorList>
            <consortium name="RefSeq"/>
        </authorList>
    </citation>
    <scope>IDENTIFICATION</scope>
</reference>
<evidence type="ECO:0000256" key="3">
    <source>
        <dbReference type="ARBA" id="ARBA00004496"/>
    </source>
</evidence>
<dbReference type="Pfam" id="PF17988">
    <property type="entry name" value="VEGFR-2_TMD"/>
    <property type="match status" value="1"/>
</dbReference>
<keyword evidence="21" id="KW-0829">Tyrosine-protein kinase</keyword>
<dbReference type="PROSITE" id="PS00109">
    <property type="entry name" value="PROTEIN_KINASE_TYR"/>
    <property type="match status" value="1"/>
</dbReference>
<dbReference type="GO" id="GO:0005524">
    <property type="term" value="F:ATP binding"/>
    <property type="evidence" value="ECO:0007669"/>
    <property type="project" value="UniProtKB-UniRule"/>
</dbReference>
<evidence type="ECO:0000259" key="35">
    <source>
        <dbReference type="PROSITE" id="PS50011"/>
    </source>
</evidence>
<dbReference type="InterPro" id="IPR013783">
    <property type="entry name" value="Ig-like_fold"/>
</dbReference>
<evidence type="ECO:0000256" key="5">
    <source>
        <dbReference type="ARBA" id="ARBA00022258"/>
    </source>
</evidence>
<keyword evidence="10" id="KW-0037">Angiogenesis</keyword>
<dbReference type="InterPro" id="IPR055229">
    <property type="entry name" value="VEGFR1-3_5th"/>
</dbReference>
<feature type="active site" description="Proton acceptor" evidence="28">
    <location>
        <position position="1076"/>
    </location>
</feature>
<keyword evidence="17" id="KW-0221">Differentiation</keyword>
<dbReference type="FunCoup" id="A0A6P7J4J2">
    <property type="interactions" value="787"/>
</dbReference>
<dbReference type="Pfam" id="PF22854">
    <property type="entry name" value="VEGFR1-3_N_Ig-like"/>
    <property type="match status" value="1"/>
</dbReference>
<keyword evidence="8" id="KW-0963">Cytoplasm</keyword>
<evidence type="ECO:0000256" key="13">
    <source>
        <dbReference type="ARBA" id="ARBA00022729"/>
    </source>
</evidence>
<comment type="similarity">
    <text evidence="32">Belongs to the protein kinase superfamily. Tyr protein kinase family. CSF-1/PDGF receptor subfamily.</text>
</comment>
<feature type="binding site" evidence="30">
    <location>
        <position position="1094"/>
    </location>
    <ligand>
        <name>Mg(2+)</name>
        <dbReference type="ChEBI" id="CHEBI:18420"/>
    </ligand>
</feature>
<dbReference type="SUPFAM" id="SSF48726">
    <property type="entry name" value="Immunoglobulin"/>
    <property type="match status" value="6"/>
</dbReference>
<keyword evidence="6" id="KW-0217">Developmental protein</keyword>
<dbReference type="SMR" id="A0A6P7J4J2"/>
<evidence type="ECO:0000256" key="33">
    <source>
        <dbReference type="SAM" id="MobiDB-lite"/>
    </source>
</evidence>
<dbReference type="GO" id="GO:0001525">
    <property type="term" value="P:angiogenesis"/>
    <property type="evidence" value="ECO:0007669"/>
    <property type="project" value="UniProtKB-KW"/>
</dbReference>
<evidence type="ECO:0000256" key="32">
    <source>
        <dbReference type="RuleBase" id="RU000311"/>
    </source>
</evidence>
<dbReference type="CDD" id="cd00096">
    <property type="entry name" value="Ig"/>
    <property type="match status" value="1"/>
</dbReference>
<dbReference type="FunFam" id="2.60.40.10:FF:000532">
    <property type="entry name" value="Vascular endothelial growth factor receptor 2"/>
    <property type="match status" value="1"/>
</dbReference>
<keyword evidence="30" id="KW-0460">Magnesium</keyword>
<evidence type="ECO:0000256" key="22">
    <source>
        <dbReference type="ARBA" id="ARBA00023157"/>
    </source>
</evidence>
<dbReference type="RefSeq" id="XP_028271475.1">
    <property type="nucleotide sequence ID" value="XM_028415674.1"/>
</dbReference>
<keyword evidence="16" id="KW-0418">Kinase</keyword>
<keyword evidence="30" id="KW-0479">Metal-binding</keyword>
<dbReference type="SMART" id="SM00219">
    <property type="entry name" value="TyrKc"/>
    <property type="match status" value="1"/>
</dbReference>
<keyword evidence="20 34" id="KW-0472">Membrane</keyword>
<evidence type="ECO:0000256" key="34">
    <source>
        <dbReference type="SAM" id="Phobius"/>
    </source>
</evidence>
<feature type="domain" description="Protein kinase" evidence="35">
    <location>
        <begin position="881"/>
        <end position="1212"/>
    </location>
</feature>
<feature type="compositionally biased region" description="Polar residues" evidence="33">
    <location>
        <begin position="1331"/>
        <end position="1340"/>
    </location>
</feature>
<dbReference type="InterPro" id="IPR000719">
    <property type="entry name" value="Prot_kinase_dom"/>
</dbReference>
<evidence type="ECO:0000256" key="9">
    <source>
        <dbReference type="ARBA" id="ARBA00022553"/>
    </source>
</evidence>
<keyword evidence="13" id="KW-0732">Signal</keyword>
<feature type="region of interest" description="Disordered" evidence="33">
    <location>
        <begin position="1004"/>
        <end position="1036"/>
    </location>
</feature>
<evidence type="ECO:0000256" key="31">
    <source>
        <dbReference type="PROSITE-ProRule" id="PRU10141"/>
    </source>
</evidence>
<proteinExistence type="inferred from homology"/>
<protein>
    <recommendedName>
        <fullName evidence="5">Vascular endothelial growth factor receptor 3</fullName>
        <ecNumber evidence="4">2.7.10.1</ecNumber>
    </recommendedName>
</protein>
<dbReference type="InterPro" id="IPR011009">
    <property type="entry name" value="Kinase-like_dom_sf"/>
</dbReference>
<feature type="domain" description="Ig-like" evidence="36">
    <location>
        <begin position="592"/>
        <end position="707"/>
    </location>
</feature>
<evidence type="ECO:0000313" key="38">
    <source>
        <dbReference type="RefSeq" id="XP_028271475.1"/>
    </source>
</evidence>
<evidence type="ECO:0000256" key="28">
    <source>
        <dbReference type="PIRSR" id="PIRSR000615-1"/>
    </source>
</evidence>
<dbReference type="GO" id="GO:0043408">
    <property type="term" value="P:regulation of MAPK cascade"/>
    <property type="evidence" value="ECO:0007669"/>
    <property type="project" value="TreeGrafter"/>
</dbReference>
<dbReference type="PANTHER" id="PTHR24416">
    <property type="entry name" value="TYROSINE-PROTEIN KINASE RECEPTOR"/>
    <property type="match status" value="1"/>
</dbReference>
<dbReference type="InterPro" id="IPR001824">
    <property type="entry name" value="Tyr_kinase_rcpt_3_CS"/>
</dbReference>
<dbReference type="SMART" id="SM00408">
    <property type="entry name" value="IGc2"/>
    <property type="match status" value="5"/>
</dbReference>
<evidence type="ECO:0000256" key="18">
    <source>
        <dbReference type="ARBA" id="ARBA00022840"/>
    </source>
</evidence>
<comment type="subcellular location">
    <subcellularLocation>
        <location evidence="2">Cell membrane</location>
        <topology evidence="2">Single-pass type I membrane protein</topology>
    </subcellularLocation>
    <subcellularLocation>
        <location evidence="3">Cytoplasm</location>
    </subcellularLocation>
    <subcellularLocation>
        <location evidence="32">Membrane</location>
        <topology evidence="32">Single-pass type I membrane protein</topology>
    </subcellularLocation>
    <subcellularLocation>
        <location evidence="1">Nucleus</location>
    </subcellularLocation>
</comment>
<dbReference type="InterPro" id="IPR007110">
    <property type="entry name" value="Ig-like_dom"/>
</dbReference>
<dbReference type="FunFam" id="2.60.40.10:FF:000479">
    <property type="entry name" value="Vascular endothelial growth factor receptor 3"/>
    <property type="match status" value="1"/>
</dbReference>
<evidence type="ECO:0000256" key="29">
    <source>
        <dbReference type="PIRSR" id="PIRSR000615-2"/>
    </source>
</evidence>
<dbReference type="InterPro" id="IPR013151">
    <property type="entry name" value="Immunoglobulin_dom"/>
</dbReference>
<evidence type="ECO:0000256" key="19">
    <source>
        <dbReference type="ARBA" id="ARBA00022989"/>
    </source>
</evidence>
<feature type="domain" description="Ig-like" evidence="36">
    <location>
        <begin position="236"/>
        <end position="350"/>
    </location>
</feature>
<dbReference type="GO" id="GO:0004714">
    <property type="term" value="F:transmembrane receptor protein tyrosine kinase activity"/>
    <property type="evidence" value="ECO:0007669"/>
    <property type="project" value="UniProtKB-EC"/>
</dbReference>
<dbReference type="InterPro" id="IPR020635">
    <property type="entry name" value="Tyr_kinase_cat_dom"/>
</dbReference>
<feature type="binding site" evidence="30">
    <location>
        <position position="1081"/>
    </location>
    <ligand>
        <name>Mg(2+)</name>
        <dbReference type="ChEBI" id="CHEBI:18420"/>
    </ligand>
</feature>
<dbReference type="FunFam" id="1.10.510.10:FF:000077">
    <property type="entry name" value="Vascular endothelial growth factor receptor 2"/>
    <property type="match status" value="1"/>
</dbReference>
<dbReference type="Pfam" id="PF07679">
    <property type="entry name" value="I-set"/>
    <property type="match status" value="2"/>
</dbReference>
<dbReference type="InterPro" id="IPR017441">
    <property type="entry name" value="Protein_kinase_ATP_BS"/>
</dbReference>
<evidence type="ECO:0000313" key="37">
    <source>
        <dbReference type="Proteomes" id="UP000515145"/>
    </source>
</evidence>
<feature type="domain" description="Ig-like" evidence="36">
    <location>
        <begin position="714"/>
        <end position="800"/>
    </location>
</feature>
<keyword evidence="23 32" id="KW-0675">Receptor</keyword>
<evidence type="ECO:0000256" key="17">
    <source>
        <dbReference type="ARBA" id="ARBA00022782"/>
    </source>
</evidence>
<evidence type="ECO:0000256" key="1">
    <source>
        <dbReference type="ARBA" id="ARBA00004123"/>
    </source>
</evidence>
<evidence type="ECO:0000256" key="15">
    <source>
        <dbReference type="ARBA" id="ARBA00022741"/>
    </source>
</evidence>
<evidence type="ECO:0000256" key="10">
    <source>
        <dbReference type="ARBA" id="ARBA00022657"/>
    </source>
</evidence>
<feature type="binding site" evidence="29 31">
    <location>
        <position position="915"/>
    </location>
    <ligand>
        <name>ATP</name>
        <dbReference type="ChEBI" id="CHEBI:30616"/>
    </ligand>
</feature>
<dbReference type="Gene3D" id="3.30.200.20">
    <property type="entry name" value="Phosphorylase Kinase, domain 1"/>
    <property type="match status" value="1"/>
</dbReference>
<dbReference type="PIRSF" id="PIRSF000615">
    <property type="entry name" value="TyrPK_CSF1-R"/>
    <property type="match status" value="1"/>
</dbReference>
<evidence type="ECO:0000256" key="8">
    <source>
        <dbReference type="ARBA" id="ARBA00022490"/>
    </source>
</evidence>
<dbReference type="FunFam" id="2.60.40.10:FF:000411">
    <property type="entry name" value="Vascular endothelial growth factor receptor 3"/>
    <property type="match status" value="1"/>
</dbReference>
<accession>A0A6P7J4J2</accession>
<keyword evidence="11" id="KW-0808">Transferase</keyword>
<dbReference type="PRINTS" id="PR01835">
    <property type="entry name" value="VEGFRECEPTR3"/>
</dbReference>
<evidence type="ECO:0000256" key="14">
    <source>
        <dbReference type="ARBA" id="ARBA00022737"/>
    </source>
</evidence>
<feature type="domain" description="Ig-like" evidence="36">
    <location>
        <begin position="455"/>
        <end position="585"/>
    </location>
</feature>
<dbReference type="Gene3D" id="2.60.40.10">
    <property type="entry name" value="Immunoglobulins"/>
    <property type="match status" value="7"/>
</dbReference>
<dbReference type="PROSITE" id="PS50011">
    <property type="entry name" value="PROTEIN_KINASE_DOM"/>
    <property type="match status" value="1"/>
</dbReference>
<dbReference type="InterPro" id="IPR008266">
    <property type="entry name" value="Tyr_kinase_AS"/>
</dbReference>
<evidence type="ECO:0000256" key="21">
    <source>
        <dbReference type="ARBA" id="ARBA00023137"/>
    </source>
</evidence>
<evidence type="ECO:0000256" key="24">
    <source>
        <dbReference type="ARBA" id="ARBA00023180"/>
    </source>
</evidence>
<feature type="compositionally biased region" description="Pro residues" evidence="33">
    <location>
        <begin position="1012"/>
        <end position="1021"/>
    </location>
</feature>
<dbReference type="Pfam" id="PF22971">
    <property type="entry name" value="Ig_VEGFR-1-like_5th"/>
    <property type="match status" value="1"/>
</dbReference>
<dbReference type="Pfam" id="PF07714">
    <property type="entry name" value="PK_Tyr_Ser-Thr"/>
    <property type="match status" value="1"/>
</dbReference>
<feature type="transmembrane region" description="Helical" evidence="34">
    <location>
        <begin position="7"/>
        <end position="27"/>
    </location>
</feature>
<keyword evidence="37" id="KW-1185">Reference proteome</keyword>
<dbReference type="Proteomes" id="UP000515145">
    <property type="component" value="Chromosome 10"/>
</dbReference>
<evidence type="ECO:0000256" key="23">
    <source>
        <dbReference type="ARBA" id="ARBA00023170"/>
    </source>
</evidence>
<dbReference type="InterPro" id="IPR055238">
    <property type="entry name" value="VEGFR1-3_N_Ig-like"/>
</dbReference>
<keyword evidence="12 32" id="KW-0812">Transmembrane</keyword>
<feature type="transmembrane region" description="Helical" evidence="34">
    <location>
        <begin position="812"/>
        <end position="836"/>
    </location>
</feature>
<feature type="domain" description="Ig-like" evidence="36">
    <location>
        <begin position="354"/>
        <end position="448"/>
    </location>
</feature>
<feature type="binding site" evidence="29">
    <location>
        <position position="1080"/>
    </location>
    <ligand>
        <name>ATP</name>
        <dbReference type="ChEBI" id="CHEBI:30616"/>
    </ligand>
</feature>
<dbReference type="GO" id="GO:0046872">
    <property type="term" value="F:metal ion binding"/>
    <property type="evidence" value="ECO:0007669"/>
    <property type="project" value="UniProtKB-KW"/>
</dbReference>
<evidence type="ECO:0000256" key="12">
    <source>
        <dbReference type="ARBA" id="ARBA00022692"/>
    </source>
</evidence>
<evidence type="ECO:0000256" key="26">
    <source>
        <dbReference type="ARBA" id="ARBA00023319"/>
    </source>
</evidence>
<dbReference type="InterPro" id="IPR036179">
    <property type="entry name" value="Ig-like_dom_sf"/>
</dbReference>
<evidence type="ECO:0000256" key="2">
    <source>
        <dbReference type="ARBA" id="ARBA00004251"/>
    </source>
</evidence>
<dbReference type="OrthoDB" id="9873386at2759"/>
<dbReference type="GO" id="GO:0019838">
    <property type="term" value="F:growth factor binding"/>
    <property type="evidence" value="ECO:0007669"/>
    <property type="project" value="TreeGrafter"/>
</dbReference>
<dbReference type="GO" id="GO:0005886">
    <property type="term" value="C:plasma membrane"/>
    <property type="evidence" value="ECO:0007669"/>
    <property type="project" value="UniProtKB-SubCell"/>
</dbReference>
<keyword evidence="26 32" id="KW-0393">Immunoglobulin domain</keyword>
<keyword evidence="22" id="KW-1015">Disulfide bond</keyword>
<organism evidence="37 38">
    <name type="scientific">Parambassis ranga</name>
    <name type="common">Indian glassy fish</name>
    <dbReference type="NCBI Taxonomy" id="210632"/>
    <lineage>
        <taxon>Eukaryota</taxon>
        <taxon>Metazoa</taxon>
        <taxon>Chordata</taxon>
        <taxon>Craniata</taxon>
        <taxon>Vertebrata</taxon>
        <taxon>Euteleostomi</taxon>
        <taxon>Actinopterygii</taxon>
        <taxon>Neopterygii</taxon>
        <taxon>Teleostei</taxon>
        <taxon>Neoteleostei</taxon>
        <taxon>Acanthomorphata</taxon>
        <taxon>Ovalentaria</taxon>
        <taxon>Ambassidae</taxon>
        <taxon>Parambassis</taxon>
    </lineage>
</organism>
<dbReference type="GO" id="GO:0005634">
    <property type="term" value="C:nucleus"/>
    <property type="evidence" value="ECO:0007669"/>
    <property type="project" value="UniProtKB-SubCell"/>
</dbReference>
<feature type="region of interest" description="Disordered" evidence="33">
    <location>
        <begin position="1327"/>
        <end position="1361"/>
    </location>
</feature>
<dbReference type="PROSITE" id="PS50835">
    <property type="entry name" value="IG_LIKE"/>
    <property type="match status" value="5"/>
</dbReference>
<dbReference type="Pfam" id="PF21339">
    <property type="entry name" value="VEGFR-1-like_Ig-like"/>
    <property type="match status" value="1"/>
</dbReference>
<dbReference type="GO" id="GO:0048010">
    <property type="term" value="P:vascular endothelial growth factor receptor signaling pathway"/>
    <property type="evidence" value="ECO:0007669"/>
    <property type="project" value="UniProtKB-ARBA"/>
</dbReference>
<dbReference type="InterPro" id="IPR003598">
    <property type="entry name" value="Ig_sub2"/>
</dbReference>
<keyword evidence="19 34" id="KW-1133">Transmembrane helix</keyword>
<keyword evidence="24" id="KW-0325">Glycoprotein</keyword>
<evidence type="ECO:0000256" key="7">
    <source>
        <dbReference type="ARBA" id="ARBA00022475"/>
    </source>
</evidence>
<dbReference type="PRINTS" id="PR01832">
    <property type="entry name" value="VEGFRECEPTOR"/>
</dbReference>
<evidence type="ECO:0000256" key="4">
    <source>
        <dbReference type="ARBA" id="ARBA00011902"/>
    </source>
</evidence>
<dbReference type="SMART" id="SM00409">
    <property type="entry name" value="IG"/>
    <property type="match status" value="6"/>
</dbReference>
<dbReference type="InterPro" id="IPR050122">
    <property type="entry name" value="RTK"/>
</dbReference>
<dbReference type="SUPFAM" id="SSF56112">
    <property type="entry name" value="Protein kinase-like (PK-like)"/>
    <property type="match status" value="1"/>
</dbReference>
<dbReference type="GO" id="GO:0043235">
    <property type="term" value="C:receptor complex"/>
    <property type="evidence" value="ECO:0007669"/>
    <property type="project" value="TreeGrafter"/>
</dbReference>